<evidence type="ECO:0000313" key="2">
    <source>
        <dbReference type="EMBL" id="KAK6294463.1"/>
    </source>
</evidence>
<reference evidence="2 3" key="1">
    <citation type="submission" date="2021-04" db="EMBL/GenBank/DDBJ databases">
        <authorList>
            <person name="De Guttry C."/>
            <person name="Zahm M."/>
            <person name="Klopp C."/>
            <person name="Cabau C."/>
            <person name="Louis A."/>
            <person name="Berthelot C."/>
            <person name="Parey E."/>
            <person name="Roest Crollius H."/>
            <person name="Montfort J."/>
            <person name="Robinson-Rechavi M."/>
            <person name="Bucao C."/>
            <person name="Bouchez O."/>
            <person name="Gislard M."/>
            <person name="Lluch J."/>
            <person name="Milhes M."/>
            <person name="Lampietro C."/>
            <person name="Lopez Roques C."/>
            <person name="Donnadieu C."/>
            <person name="Braasch I."/>
            <person name="Desvignes T."/>
            <person name="Postlethwait J."/>
            <person name="Bobe J."/>
            <person name="Wedekind C."/>
            <person name="Guiguen Y."/>
        </authorList>
    </citation>
    <scope>NUCLEOTIDE SEQUENCE [LARGE SCALE GENOMIC DNA]</scope>
    <source>
        <strain evidence="2">Cs_M1</strain>
        <tissue evidence="2">Blood</tissue>
    </source>
</reference>
<feature type="signal peptide" evidence="1">
    <location>
        <begin position="1"/>
        <end position="16"/>
    </location>
</feature>
<keyword evidence="1" id="KW-0732">Signal</keyword>
<feature type="non-terminal residue" evidence="2">
    <location>
        <position position="144"/>
    </location>
</feature>
<dbReference type="EMBL" id="JAGTTL010000035">
    <property type="protein sequence ID" value="KAK6294463.1"/>
    <property type="molecule type" value="Genomic_DNA"/>
</dbReference>
<accession>A0AAN8KNN1</accession>
<protein>
    <submittedName>
        <fullName evidence="2">Uncharacterized protein</fullName>
    </submittedName>
</protein>
<dbReference type="Proteomes" id="UP001356427">
    <property type="component" value="Unassembled WGS sequence"/>
</dbReference>
<evidence type="ECO:0000313" key="3">
    <source>
        <dbReference type="Proteomes" id="UP001356427"/>
    </source>
</evidence>
<name>A0AAN8KNN1_9TELE</name>
<proteinExistence type="predicted"/>
<evidence type="ECO:0000256" key="1">
    <source>
        <dbReference type="SAM" id="SignalP"/>
    </source>
</evidence>
<gene>
    <name evidence="2" type="ORF">J4Q44_G00352930</name>
</gene>
<dbReference type="AlphaFoldDB" id="A0AAN8KNN1"/>
<keyword evidence="3" id="KW-1185">Reference proteome</keyword>
<sequence length="144" mass="14761">MVELLLGGICLGFTHTLSTFSSCIFGACIWSGPPVAWTWPPASPLALGQLSLQIVAVQGEPLQGGQGLVCSLWVQVVQEGPMLSTLPGETDGGCLPLPESSLQLADTQPGRDAPQVHCGHGQGGPALTGLAIFLPDPIPVPLSS</sequence>
<feature type="chain" id="PRO_5043007925" evidence="1">
    <location>
        <begin position="17"/>
        <end position="144"/>
    </location>
</feature>
<organism evidence="2 3">
    <name type="scientific">Coregonus suidteri</name>
    <dbReference type="NCBI Taxonomy" id="861788"/>
    <lineage>
        <taxon>Eukaryota</taxon>
        <taxon>Metazoa</taxon>
        <taxon>Chordata</taxon>
        <taxon>Craniata</taxon>
        <taxon>Vertebrata</taxon>
        <taxon>Euteleostomi</taxon>
        <taxon>Actinopterygii</taxon>
        <taxon>Neopterygii</taxon>
        <taxon>Teleostei</taxon>
        <taxon>Protacanthopterygii</taxon>
        <taxon>Salmoniformes</taxon>
        <taxon>Salmonidae</taxon>
        <taxon>Coregoninae</taxon>
        <taxon>Coregonus</taxon>
    </lineage>
</organism>
<comment type="caution">
    <text evidence="2">The sequence shown here is derived from an EMBL/GenBank/DDBJ whole genome shotgun (WGS) entry which is preliminary data.</text>
</comment>